<dbReference type="GO" id="GO:0016301">
    <property type="term" value="F:kinase activity"/>
    <property type="evidence" value="ECO:0007669"/>
    <property type="project" value="UniProtKB-KW"/>
</dbReference>
<evidence type="ECO:0000313" key="9">
    <source>
        <dbReference type="Proteomes" id="UP000028545"/>
    </source>
</evidence>
<keyword evidence="2" id="KW-0677">Repeat</keyword>
<dbReference type="InterPro" id="IPR027417">
    <property type="entry name" value="P-loop_NTPase"/>
</dbReference>
<dbReference type="Gene3D" id="2.60.120.320">
    <property type="entry name" value="Thiamin pyrophosphokinase, thiamin-binding domain"/>
    <property type="match status" value="1"/>
</dbReference>
<keyword evidence="9" id="KW-1185">Reference proteome</keyword>
<reference evidence="8 9" key="1">
    <citation type="journal article" date="2014" name="Genome Announc.">
        <title>Draft genome sequence of the pathogenic fungus Scedosporium apiospermum.</title>
        <authorList>
            <person name="Vandeputte P."/>
            <person name="Ghamrawi S."/>
            <person name="Rechenmann M."/>
            <person name="Iltis A."/>
            <person name="Giraud S."/>
            <person name="Fleury M."/>
            <person name="Thornton C."/>
            <person name="Delhaes L."/>
            <person name="Meyer W."/>
            <person name="Papon N."/>
            <person name="Bouchara J.P."/>
        </authorList>
    </citation>
    <scope>NUCLEOTIDE SEQUENCE [LARGE SCALE GENOMIC DNA]</scope>
    <source>
        <strain evidence="8 9">IHEM 14462</strain>
    </source>
</reference>
<gene>
    <name evidence="8" type="ORF">SAPIO_CDS1557</name>
</gene>
<dbReference type="InterPro" id="IPR007371">
    <property type="entry name" value="TPK_catalytic"/>
</dbReference>
<dbReference type="InterPro" id="IPR006282">
    <property type="entry name" value="Thi_PPkinase"/>
</dbReference>
<feature type="region of interest" description="Disordered" evidence="6">
    <location>
        <begin position="274"/>
        <end position="305"/>
    </location>
</feature>
<dbReference type="GO" id="GO:0030975">
    <property type="term" value="F:thiamine binding"/>
    <property type="evidence" value="ECO:0007669"/>
    <property type="project" value="InterPro"/>
</dbReference>
<evidence type="ECO:0000256" key="4">
    <source>
        <dbReference type="ARBA" id="ARBA00022777"/>
    </source>
</evidence>
<evidence type="ECO:0000256" key="2">
    <source>
        <dbReference type="ARBA" id="ARBA00022737"/>
    </source>
</evidence>
<dbReference type="Pfam" id="PF04265">
    <property type="entry name" value="TPK_B1_binding"/>
    <property type="match status" value="1"/>
</dbReference>
<dbReference type="VEuPathDB" id="FungiDB:SAPIO_CDS1557"/>
<dbReference type="KEGG" id="sapo:SAPIO_CDS1557"/>
<dbReference type="NCBIfam" id="TIGR01378">
    <property type="entry name" value="thi_PPkinase"/>
    <property type="match status" value="1"/>
</dbReference>
<dbReference type="OrthoDB" id="25149at2759"/>
<evidence type="ECO:0000259" key="7">
    <source>
        <dbReference type="SMART" id="SM00983"/>
    </source>
</evidence>
<dbReference type="AlphaFoldDB" id="A0A084GEJ5"/>
<dbReference type="EMBL" id="JOWA01000066">
    <property type="protein sequence ID" value="KEZ45757.1"/>
    <property type="molecule type" value="Genomic_DNA"/>
</dbReference>
<dbReference type="InterPro" id="IPR056884">
    <property type="entry name" value="NPHP3-like_N"/>
</dbReference>
<evidence type="ECO:0000313" key="8">
    <source>
        <dbReference type="EMBL" id="KEZ45757.1"/>
    </source>
</evidence>
<evidence type="ECO:0000256" key="5">
    <source>
        <dbReference type="ARBA" id="ARBA00022840"/>
    </source>
</evidence>
<proteinExistence type="predicted"/>
<dbReference type="SMART" id="SM00983">
    <property type="entry name" value="TPK_B1_binding"/>
    <property type="match status" value="1"/>
</dbReference>
<dbReference type="InterPro" id="IPR036759">
    <property type="entry name" value="TPK_catalytic_sf"/>
</dbReference>
<dbReference type="GO" id="GO:0009229">
    <property type="term" value="P:thiamine diphosphate biosynthetic process"/>
    <property type="evidence" value="ECO:0007669"/>
    <property type="project" value="InterPro"/>
</dbReference>
<dbReference type="InterPro" id="IPR007373">
    <property type="entry name" value="Thiamin_PyroPKinase_B1-bd"/>
</dbReference>
<dbReference type="PANTHER" id="PTHR10039:SF5">
    <property type="entry name" value="NACHT DOMAIN-CONTAINING PROTEIN"/>
    <property type="match status" value="1"/>
</dbReference>
<dbReference type="Gene3D" id="3.40.50.300">
    <property type="entry name" value="P-loop containing nucleotide triphosphate hydrolases"/>
    <property type="match status" value="1"/>
</dbReference>
<dbReference type="SUPFAM" id="SSF52540">
    <property type="entry name" value="P-loop containing nucleoside triphosphate hydrolases"/>
    <property type="match status" value="1"/>
</dbReference>
<dbReference type="InterPro" id="IPR056693">
    <property type="entry name" value="DUF7791"/>
</dbReference>
<protein>
    <recommendedName>
        <fullName evidence="7">Thiamin pyrophosphokinase thiamin-binding domain-containing protein</fullName>
    </recommendedName>
</protein>
<name>A0A084GEJ5_PSEDA</name>
<evidence type="ECO:0000256" key="3">
    <source>
        <dbReference type="ARBA" id="ARBA00022741"/>
    </source>
</evidence>
<keyword evidence="3" id="KW-0547">Nucleotide-binding</keyword>
<comment type="caution">
    <text evidence="8">The sequence shown here is derived from an EMBL/GenBank/DDBJ whole genome shotgun (WGS) entry which is preliminary data.</text>
</comment>
<keyword evidence="4" id="KW-0418">Kinase</keyword>
<dbReference type="GO" id="GO:0004788">
    <property type="term" value="F:thiamine diphosphokinase activity"/>
    <property type="evidence" value="ECO:0007669"/>
    <property type="project" value="InterPro"/>
</dbReference>
<organism evidence="8 9">
    <name type="scientific">Pseudallescheria apiosperma</name>
    <name type="common">Scedosporium apiospermum</name>
    <dbReference type="NCBI Taxonomy" id="563466"/>
    <lineage>
        <taxon>Eukaryota</taxon>
        <taxon>Fungi</taxon>
        <taxon>Dikarya</taxon>
        <taxon>Ascomycota</taxon>
        <taxon>Pezizomycotina</taxon>
        <taxon>Sordariomycetes</taxon>
        <taxon>Hypocreomycetidae</taxon>
        <taxon>Microascales</taxon>
        <taxon>Microascaceae</taxon>
        <taxon>Scedosporium</taxon>
    </lineage>
</organism>
<dbReference type="GeneID" id="27720629"/>
<dbReference type="Pfam" id="PF25053">
    <property type="entry name" value="DUF7791"/>
    <property type="match status" value="1"/>
</dbReference>
<dbReference type="GO" id="GO:0006772">
    <property type="term" value="P:thiamine metabolic process"/>
    <property type="evidence" value="ECO:0007669"/>
    <property type="project" value="InterPro"/>
</dbReference>
<sequence>MSREAESGNTTLGFTPPEERPLEMEPVSAVGLASSIITFVEFAFKLVTGALEVYRSVDGTLEENARLERVIGDLNSIVDDLGKKGGGGCRSERAIRDLAVECQADAELLVDILKSLKVPGRRTLWKSVTAQWKALLRKDEITGLKERLQEYRSEIMLNLMLLLREDWSNASHIADRIGDDFGNLRNELERVKEDVVKEILAYSTPPAPANKDEESLENISKMLRELHVSARAIPVKQRILRQLVFNEMRWRREQIYVADDTTCGWVFKDYDASRNDEGNDGPADSRTGSKGRSGKGPESRHEEASMKIRSWLRHDHHILHLSGKAGSGKSTLMRYIARHKATQEDLKQWAGQKTLVTADFYFWNSGSDLQRSLQGLYRSLLFEVLYAAPELIAEVFPRQWNRFQAEVGDRRVESVDFGEEQIRDAFEILMNRTGEASGCRFCFFIDGLDEYHGDMMAHEELALKLRQWTKGRGVKILTSARPQQEYSGILEFTSNTIHLHTINRPDIKAYCKSRFANDRVASNTGDTYEEIISKISSYAEGVFLWACLVVNKLLEAIRQGDPHWVLQKKLDETPRELNKLYTDLRNSIASPIDRVRCDRMLLLAAKNPTSEELSALSFSWLDEGELQNPDFLSDMLREPYSPREMYQRVSRVNKLIGSLTKGLLEYSPKTFLTIAEQKQYEVLQTHNVAFFHRTVKEYLLESEDRMRELEASYPEFRKAAVYGIIFLADYVFDPERRSDARGHHSSLSRVISRLNRLGTDAFPFLEKLRAMLDTAPTNKRQNNHALQGCREKCRADGQLDQVANDDLSLLISTLSQTNGAWDEDMLNTTTWLHEDNLNKPFLVYWILSDDEDTIREGFRIPVFLVAMMFILVYHSNWYEWVEVPGPNKPLFKETKILSLFNRLREHARKTGQSALSSLRKSDKVVADMLGHYEHRAWTLFGVCSLEGRLPALPFLLLSLTMTRTFEWELASLLKPKDPTKAVTFDLIVLNQPLKDTPTLRALWEGANVRVAADGGANRVYELGKEAERKGEENIFVRVFPGRPLRPPSSLCSFYSDRKAKQDSLSVIIGDLDSLNEDSRAHFSPTTQIIHDEDQESTDFGKAIAWCRRATAAAPAEQPVDILALGGVGGRVDQGLSQLHHLFLFQPGSGYDEGRIYLLSEECVTILLKPGRHILRVREKSEGEGGGGGGGGQGEVFGKHVGILPIKEPSVITTRGLEWDVEDWPTSFGGRVSTSNHVRPEVDTVEVETLKEVLFTIALKDTQA</sequence>
<dbReference type="SUPFAM" id="SSF63999">
    <property type="entry name" value="Thiamin pyrophosphokinase, catalytic domain"/>
    <property type="match status" value="1"/>
</dbReference>
<dbReference type="HOGENOM" id="CLU_264634_0_0_1"/>
<evidence type="ECO:0000256" key="6">
    <source>
        <dbReference type="SAM" id="MobiDB-lite"/>
    </source>
</evidence>
<keyword evidence="1" id="KW-0808">Transferase</keyword>
<dbReference type="PANTHER" id="PTHR10039">
    <property type="entry name" value="AMELOGENIN"/>
    <property type="match status" value="1"/>
</dbReference>
<evidence type="ECO:0000256" key="1">
    <source>
        <dbReference type="ARBA" id="ARBA00022679"/>
    </source>
</evidence>
<accession>A0A084GEJ5</accession>
<dbReference type="CDD" id="cd07995">
    <property type="entry name" value="TPK"/>
    <property type="match status" value="1"/>
</dbReference>
<dbReference type="RefSeq" id="XP_016645556.1">
    <property type="nucleotide sequence ID" value="XM_016784799.1"/>
</dbReference>
<dbReference type="InterPro" id="IPR036371">
    <property type="entry name" value="TPK_B1-bd_sf"/>
</dbReference>
<dbReference type="GO" id="GO:0005524">
    <property type="term" value="F:ATP binding"/>
    <property type="evidence" value="ECO:0007669"/>
    <property type="project" value="UniProtKB-KW"/>
</dbReference>
<dbReference type="Proteomes" id="UP000028545">
    <property type="component" value="Unassembled WGS sequence"/>
</dbReference>
<keyword evidence="5" id="KW-0067">ATP-binding</keyword>
<dbReference type="SUPFAM" id="SSF63862">
    <property type="entry name" value="Thiamin pyrophosphokinase, substrate-binding domain"/>
    <property type="match status" value="1"/>
</dbReference>
<dbReference type="Pfam" id="PF04263">
    <property type="entry name" value="TPK_catalytic"/>
    <property type="match status" value="1"/>
</dbReference>
<feature type="domain" description="Thiamin pyrophosphokinase thiamin-binding" evidence="7">
    <location>
        <begin position="1170"/>
        <end position="1252"/>
    </location>
</feature>
<feature type="compositionally biased region" description="Basic and acidic residues" evidence="6">
    <location>
        <begin position="295"/>
        <end position="305"/>
    </location>
</feature>
<feature type="region of interest" description="Disordered" evidence="6">
    <location>
        <begin position="1"/>
        <end position="20"/>
    </location>
</feature>
<dbReference type="Pfam" id="PF24883">
    <property type="entry name" value="NPHP3_N"/>
    <property type="match status" value="1"/>
</dbReference>
<dbReference type="Gene3D" id="3.40.50.10240">
    <property type="entry name" value="Thiamin pyrophosphokinase, catalytic domain"/>
    <property type="match status" value="1"/>
</dbReference>